<comment type="caution">
    <text evidence="2">The sequence shown here is derived from an EMBL/GenBank/DDBJ whole genome shotgun (WGS) entry which is preliminary data.</text>
</comment>
<dbReference type="EMBL" id="JAVDWA010000001">
    <property type="protein sequence ID" value="MDR7071934.1"/>
    <property type="molecule type" value="Genomic_DNA"/>
</dbReference>
<accession>A0ABU1TXL0</accession>
<proteinExistence type="predicted"/>
<feature type="domain" description="WYL" evidence="1">
    <location>
        <begin position="6"/>
        <end position="63"/>
    </location>
</feature>
<dbReference type="RefSeq" id="WP_310256917.1">
    <property type="nucleotide sequence ID" value="NZ_JAVDWA010000001.1"/>
</dbReference>
<evidence type="ECO:0000259" key="1">
    <source>
        <dbReference type="Pfam" id="PF13280"/>
    </source>
</evidence>
<dbReference type="Pfam" id="PF13280">
    <property type="entry name" value="WYL"/>
    <property type="match status" value="1"/>
</dbReference>
<keyword evidence="2" id="KW-0238">DNA-binding</keyword>
<dbReference type="PROSITE" id="PS52050">
    <property type="entry name" value="WYL"/>
    <property type="match status" value="1"/>
</dbReference>
<organism evidence="2 3">
    <name type="scientific">Fictibacillus barbaricus</name>
    <dbReference type="NCBI Taxonomy" id="182136"/>
    <lineage>
        <taxon>Bacteria</taxon>
        <taxon>Bacillati</taxon>
        <taxon>Bacillota</taxon>
        <taxon>Bacilli</taxon>
        <taxon>Bacillales</taxon>
        <taxon>Fictibacillaceae</taxon>
        <taxon>Fictibacillus</taxon>
    </lineage>
</organism>
<dbReference type="Proteomes" id="UP001258181">
    <property type="component" value="Unassembled WGS sequence"/>
</dbReference>
<evidence type="ECO:0000313" key="2">
    <source>
        <dbReference type="EMBL" id="MDR7071934.1"/>
    </source>
</evidence>
<evidence type="ECO:0000313" key="3">
    <source>
        <dbReference type="Proteomes" id="UP001258181"/>
    </source>
</evidence>
<gene>
    <name evidence="2" type="ORF">J2X07_000909</name>
</gene>
<reference evidence="2 3" key="1">
    <citation type="submission" date="2023-07" db="EMBL/GenBank/DDBJ databases">
        <title>Sorghum-associated microbial communities from plants grown in Nebraska, USA.</title>
        <authorList>
            <person name="Schachtman D."/>
        </authorList>
    </citation>
    <scope>NUCLEOTIDE SEQUENCE [LARGE SCALE GENOMIC DNA]</scope>
    <source>
        <strain evidence="2 3">BE211</strain>
    </source>
</reference>
<protein>
    <submittedName>
        <fullName evidence="2">DNA-binding transcriptional regulator YafY</fullName>
    </submittedName>
</protein>
<sequence>MTSMFMRCIQERAPIEVIYLSKSGAITQRLITPYACDGKLVTAFCSERKQIRTFEISNILSFEFKFLPS</sequence>
<dbReference type="InterPro" id="IPR026881">
    <property type="entry name" value="WYL_dom"/>
</dbReference>
<dbReference type="GO" id="GO:0003677">
    <property type="term" value="F:DNA binding"/>
    <property type="evidence" value="ECO:0007669"/>
    <property type="project" value="UniProtKB-KW"/>
</dbReference>
<name>A0ABU1TXL0_9BACL</name>
<keyword evidence="3" id="KW-1185">Reference proteome</keyword>